<evidence type="ECO:0008006" key="4">
    <source>
        <dbReference type="Google" id="ProtNLM"/>
    </source>
</evidence>
<keyword evidence="3" id="KW-1185">Reference proteome</keyword>
<protein>
    <recommendedName>
        <fullName evidence="4">Cytochrome c domain-containing protein</fullName>
    </recommendedName>
</protein>
<dbReference type="EMBL" id="JAXCLA010000012">
    <property type="protein sequence ID" value="MDY0748779.1"/>
    <property type="molecule type" value="Genomic_DNA"/>
</dbReference>
<proteinExistence type="predicted"/>
<gene>
    <name evidence="2" type="ORF">SNE35_30050</name>
</gene>
<evidence type="ECO:0000313" key="3">
    <source>
        <dbReference type="Proteomes" id="UP001285263"/>
    </source>
</evidence>
<feature type="chain" id="PRO_5045764947" description="Cytochrome c domain-containing protein" evidence="1">
    <location>
        <begin position="23"/>
        <end position="360"/>
    </location>
</feature>
<evidence type="ECO:0000313" key="2">
    <source>
        <dbReference type="EMBL" id="MDY0748779.1"/>
    </source>
</evidence>
<sequence>MRAIHLLLALVIGLLASVTAQAEPYLAIRYGLKCSACHVNPSGGGLRTALGQTFVQNVIAANPAPAPMSSWTGSLASWLRVGGDLRTDSTETHVSGQPSTRVSGNEQTRLYADLQLLDNRLGAYIDEQVAPGKSLRQEAYLRLQTSDGSWYAKAGQFYLPFGWRLQDNTAFVRQLSGISMTVPDKGVEFGMDKGDWSAQLVYSDGPGNKGSVRGHQLTGQVMWLQSWGRLGASTAKVQSTAGGRDAWGLFAGTTTGPVAWLAELDYVSDEGFPEGRRRQTASLLEANWLVIKGHNLKLSSEWLDPDTHVSHDDKVRYSLVYEYTPIGFMQLRGGYRWYGGIPQNAVDNRRTLFAELHAFF</sequence>
<accession>A0ABU5DRN0</accession>
<comment type="caution">
    <text evidence="2">The sequence shown here is derived from an EMBL/GenBank/DDBJ whole genome shotgun (WGS) entry which is preliminary data.</text>
</comment>
<keyword evidence="1" id="KW-0732">Signal</keyword>
<name>A0ABU5DRN0_9BURK</name>
<organism evidence="2 3">
    <name type="scientific">Roseateles agri</name>
    <dbReference type="NCBI Taxonomy" id="3098619"/>
    <lineage>
        <taxon>Bacteria</taxon>
        <taxon>Pseudomonadati</taxon>
        <taxon>Pseudomonadota</taxon>
        <taxon>Betaproteobacteria</taxon>
        <taxon>Burkholderiales</taxon>
        <taxon>Sphaerotilaceae</taxon>
        <taxon>Roseateles</taxon>
    </lineage>
</organism>
<reference evidence="2 3" key="1">
    <citation type="submission" date="2023-11" db="EMBL/GenBank/DDBJ databases">
        <title>Paucibacter sp. nov., isolated from fresh soil in Korea.</title>
        <authorList>
            <person name="Le N.T.T."/>
        </authorList>
    </citation>
    <scope>NUCLEOTIDE SEQUENCE [LARGE SCALE GENOMIC DNA]</scope>
    <source>
        <strain evidence="2 3">R3-3</strain>
    </source>
</reference>
<dbReference type="Proteomes" id="UP001285263">
    <property type="component" value="Unassembled WGS sequence"/>
</dbReference>
<evidence type="ECO:0000256" key="1">
    <source>
        <dbReference type="SAM" id="SignalP"/>
    </source>
</evidence>
<feature type="signal peptide" evidence="1">
    <location>
        <begin position="1"/>
        <end position="22"/>
    </location>
</feature>
<dbReference type="RefSeq" id="WP_320426750.1">
    <property type="nucleotide sequence ID" value="NZ_JAXCLA010000012.1"/>
</dbReference>